<keyword evidence="4 8" id="KW-0812">Transmembrane</keyword>
<feature type="domain" description="SSD" evidence="9">
    <location>
        <begin position="228"/>
        <end position="358"/>
    </location>
</feature>
<feature type="transmembrane region" description="Helical" evidence="8">
    <location>
        <begin position="870"/>
        <end position="894"/>
    </location>
</feature>
<keyword evidence="3" id="KW-1003">Cell membrane</keyword>
<organism evidence="10 11">
    <name type="scientific">Mycolicibacter terrae</name>
    <dbReference type="NCBI Taxonomy" id="1788"/>
    <lineage>
        <taxon>Bacteria</taxon>
        <taxon>Bacillati</taxon>
        <taxon>Actinomycetota</taxon>
        <taxon>Actinomycetes</taxon>
        <taxon>Mycobacteriales</taxon>
        <taxon>Mycobacteriaceae</taxon>
        <taxon>Mycolicibacter</taxon>
    </lineage>
</organism>
<evidence type="ECO:0000256" key="3">
    <source>
        <dbReference type="ARBA" id="ARBA00022475"/>
    </source>
</evidence>
<dbReference type="InterPro" id="IPR050545">
    <property type="entry name" value="Mycobact_MmpL"/>
</dbReference>
<evidence type="ECO:0000256" key="1">
    <source>
        <dbReference type="ARBA" id="ARBA00004651"/>
    </source>
</evidence>
<feature type="region of interest" description="Disordered" evidence="7">
    <location>
        <begin position="954"/>
        <end position="976"/>
    </location>
</feature>
<dbReference type="Gene3D" id="1.20.1640.10">
    <property type="entry name" value="Multidrug efflux transporter AcrB transmembrane domain"/>
    <property type="match status" value="2"/>
</dbReference>
<evidence type="ECO:0000256" key="4">
    <source>
        <dbReference type="ARBA" id="ARBA00022692"/>
    </source>
</evidence>
<feature type="transmembrane region" description="Helical" evidence="8">
    <location>
        <begin position="337"/>
        <end position="365"/>
    </location>
</feature>
<dbReference type="GO" id="GO:0005886">
    <property type="term" value="C:plasma membrane"/>
    <property type="evidence" value="ECO:0007669"/>
    <property type="project" value="UniProtKB-SubCell"/>
</dbReference>
<name>A0AAD1HZS0_9MYCO</name>
<comment type="similarity">
    <text evidence="2">Belongs to the resistance-nodulation-cell division (RND) (TC 2.A.6) family. MmpL subfamily.</text>
</comment>
<feature type="transmembrane region" description="Helical" evidence="8">
    <location>
        <begin position="773"/>
        <end position="791"/>
    </location>
</feature>
<evidence type="ECO:0000313" key="11">
    <source>
        <dbReference type="Proteomes" id="UP000467636"/>
    </source>
</evidence>
<keyword evidence="11" id="KW-1185">Reference proteome</keyword>
<feature type="transmembrane region" description="Helical" evidence="8">
    <location>
        <begin position="827"/>
        <end position="849"/>
    </location>
</feature>
<dbReference type="NCBIfam" id="TIGR00833">
    <property type="entry name" value="actII"/>
    <property type="match status" value="1"/>
</dbReference>
<reference evidence="10 11" key="1">
    <citation type="journal article" date="2019" name="Emerg. Microbes Infect.">
        <title>Comprehensive subspecies identification of 175 nontuberculous mycobacteria species based on 7547 genomic profiles.</title>
        <authorList>
            <person name="Matsumoto Y."/>
            <person name="Kinjo T."/>
            <person name="Motooka D."/>
            <person name="Nabeya D."/>
            <person name="Jung N."/>
            <person name="Uechi K."/>
            <person name="Horii T."/>
            <person name="Iida T."/>
            <person name="Fujita J."/>
            <person name="Nakamura S."/>
        </authorList>
    </citation>
    <scope>NUCLEOTIDE SEQUENCE [LARGE SCALE GENOMIC DNA]</scope>
    <source>
        <strain evidence="10 11">JCM 12143</strain>
    </source>
</reference>
<evidence type="ECO:0000313" key="10">
    <source>
        <dbReference type="EMBL" id="BBX23255.1"/>
    </source>
</evidence>
<evidence type="ECO:0000259" key="9">
    <source>
        <dbReference type="PROSITE" id="PS50156"/>
    </source>
</evidence>
<dbReference type="Proteomes" id="UP000467636">
    <property type="component" value="Chromosome"/>
</dbReference>
<dbReference type="InterPro" id="IPR000731">
    <property type="entry name" value="SSD"/>
</dbReference>
<dbReference type="EMBL" id="AP022564">
    <property type="protein sequence ID" value="BBX23255.1"/>
    <property type="molecule type" value="Genomic_DNA"/>
</dbReference>
<dbReference type="Pfam" id="PF03176">
    <property type="entry name" value="MMPL"/>
    <property type="match status" value="2"/>
</dbReference>
<dbReference type="PANTHER" id="PTHR33406">
    <property type="entry name" value="MEMBRANE PROTEIN MJ1562-RELATED"/>
    <property type="match status" value="1"/>
</dbReference>
<dbReference type="SUPFAM" id="SSF82866">
    <property type="entry name" value="Multidrug efflux transporter AcrB transmembrane domain"/>
    <property type="match status" value="2"/>
</dbReference>
<proteinExistence type="inferred from homology"/>
<dbReference type="InterPro" id="IPR004869">
    <property type="entry name" value="MMPL_dom"/>
</dbReference>
<evidence type="ECO:0000256" key="2">
    <source>
        <dbReference type="ARBA" id="ARBA00010157"/>
    </source>
</evidence>
<dbReference type="AlphaFoldDB" id="A0AAD1HZS0"/>
<comment type="subcellular location">
    <subcellularLocation>
        <location evidence="1">Cell membrane</location>
        <topology evidence="1">Multi-pass membrane protein</topology>
    </subcellularLocation>
</comment>
<evidence type="ECO:0000256" key="6">
    <source>
        <dbReference type="ARBA" id="ARBA00023136"/>
    </source>
</evidence>
<feature type="transmembrane region" description="Helical" evidence="8">
    <location>
        <begin position="231"/>
        <end position="250"/>
    </location>
</feature>
<feature type="transmembrane region" description="Helical" evidence="8">
    <location>
        <begin position="798"/>
        <end position="821"/>
    </location>
</feature>
<keyword evidence="5 8" id="KW-1133">Transmembrane helix</keyword>
<feature type="transmembrane region" description="Helical" evidence="8">
    <location>
        <begin position="256"/>
        <end position="280"/>
    </location>
</feature>
<evidence type="ECO:0000256" key="7">
    <source>
        <dbReference type="SAM" id="MobiDB-lite"/>
    </source>
</evidence>
<dbReference type="InterPro" id="IPR004707">
    <property type="entry name" value="MmpL_fam"/>
</dbReference>
<dbReference type="PANTHER" id="PTHR33406:SF6">
    <property type="entry name" value="MEMBRANE PROTEIN YDGH-RELATED"/>
    <property type="match status" value="1"/>
</dbReference>
<feature type="domain" description="SSD" evidence="9">
    <location>
        <begin position="798"/>
        <end position="928"/>
    </location>
</feature>
<gene>
    <name evidence="10" type="ORF">MTER_26660</name>
</gene>
<evidence type="ECO:0000256" key="8">
    <source>
        <dbReference type="SAM" id="Phobius"/>
    </source>
</evidence>
<sequence>MIKRIRAQLDQQQDPHVKRPFFAHMLRIFAVPIIIAWIVLTVLVNVLVPQLEVISEEHSAPLAPTDAPSMIASQLVGENFQEYKSNSTVMMVVVGEEELGEPAHHYYDEIVKKLVADKDHVEHAQDFWRDRLTAAGVQSSDAKAAYIMLNLVGNQGMTEANDSVVAVRKAIDDTPAPPGVQAYVAGPAALTADLREIGDASLVKITLFTIAAIAIMLLIVFRSISAMLTQLFLTLLELICARGVVAFLGFNNVMGLTTFAVNIMVMLAIAAGTDYGIFLIGRYREARLAGEERVDAYYTTVRSVTPVVLGSGLTIAGASAVLYFTRLPYFHTMGIPVSVGMIVVVAAALTLGPAMLVVVTSFGLLDPKKTKRGGFWRRAGVSVVRWPGPIAVASLAIIMVGLVALPGFKPGYDDRKYLPKDTPVNVSYAAAEKHFSAARMAPDITMVTSDHDMRNPADMLVLDRVAKNIMRVHGIAMIQDITRPLGIPLQHSSIPFQLSASNQLMIQNMKTLKDRIKDIDTISQQLDKDIELLIQMYGYLQEVDRTFDDTAEVTERTVEVSDQIRDHLADFDDQFRPLRSYFYWEPHCFDIPMCWALRSTFDTTDGVDQLTEHLHQLSADIAKTARLLPQAVELLPAVVDTMKIMRGLVLTVHSTFSAFVNQMEDLSNTQIMMGQSFDDSKNDDFFYLPAEAFDNKDFQTGLRLFMSPDGKSARFFVTHQTYPATEEGIARVEPERTAAQEALKQSSLSDAKVYVGGMAALYKDMHDGAEFDLMIAVVASLTLIFLIMMIITRSLVAAVVILSTASSSIAASFGISVLIWQHIFGQHIYWVTLVLAVIVLLAVGSDYNLLLVSRFEEEIHAGLKTGYIRAMAGSGGVVTSAGMVFAATMGIMFFSDLKAIGMYGTTVAIGLLLDTFVVRAFFMPSIATLLGKWFWWPQVVRPWGPNKNIRGIAAHTPHDGPSVTNADTDRFAAPTQ</sequence>
<feature type="transmembrane region" description="Helical" evidence="8">
    <location>
        <begin position="21"/>
        <end position="48"/>
    </location>
</feature>
<feature type="transmembrane region" description="Helical" evidence="8">
    <location>
        <begin position="205"/>
        <end position="224"/>
    </location>
</feature>
<evidence type="ECO:0000256" key="5">
    <source>
        <dbReference type="ARBA" id="ARBA00022989"/>
    </source>
</evidence>
<keyword evidence="6 8" id="KW-0472">Membrane</keyword>
<protein>
    <submittedName>
        <fullName evidence="10">Membrane protein</fullName>
    </submittedName>
</protein>
<feature type="transmembrane region" description="Helical" evidence="8">
    <location>
        <begin position="900"/>
        <end position="922"/>
    </location>
</feature>
<dbReference type="RefSeq" id="WP_085260289.1">
    <property type="nucleotide sequence ID" value="NZ_AP022564.1"/>
</dbReference>
<feature type="transmembrane region" description="Helical" evidence="8">
    <location>
        <begin position="386"/>
        <end position="408"/>
    </location>
</feature>
<dbReference type="PROSITE" id="PS50156">
    <property type="entry name" value="SSD"/>
    <property type="match status" value="2"/>
</dbReference>
<feature type="transmembrane region" description="Helical" evidence="8">
    <location>
        <begin position="301"/>
        <end position="325"/>
    </location>
</feature>
<accession>A0AAD1HZS0</accession>